<protein>
    <submittedName>
        <fullName evidence="1">5855_t:CDS:1</fullName>
    </submittedName>
</protein>
<proteinExistence type="predicted"/>
<name>A0ACA9NGG0_9GLOM</name>
<evidence type="ECO:0000313" key="1">
    <source>
        <dbReference type="EMBL" id="CAG8653275.1"/>
    </source>
</evidence>
<feature type="non-terminal residue" evidence="1">
    <location>
        <position position="52"/>
    </location>
</feature>
<keyword evidence="2" id="KW-1185">Reference proteome</keyword>
<organism evidence="1 2">
    <name type="scientific">Dentiscutata heterogama</name>
    <dbReference type="NCBI Taxonomy" id="1316150"/>
    <lineage>
        <taxon>Eukaryota</taxon>
        <taxon>Fungi</taxon>
        <taxon>Fungi incertae sedis</taxon>
        <taxon>Mucoromycota</taxon>
        <taxon>Glomeromycotina</taxon>
        <taxon>Glomeromycetes</taxon>
        <taxon>Diversisporales</taxon>
        <taxon>Gigasporaceae</taxon>
        <taxon>Dentiscutata</taxon>
    </lineage>
</organism>
<dbReference type="EMBL" id="CAJVPU010016462">
    <property type="protein sequence ID" value="CAG8653275.1"/>
    <property type="molecule type" value="Genomic_DNA"/>
</dbReference>
<accession>A0ACA9NGG0</accession>
<comment type="caution">
    <text evidence="1">The sequence shown here is derived from an EMBL/GenBank/DDBJ whole genome shotgun (WGS) entry which is preliminary data.</text>
</comment>
<dbReference type="Proteomes" id="UP000789702">
    <property type="component" value="Unassembled WGS sequence"/>
</dbReference>
<evidence type="ECO:0000313" key="2">
    <source>
        <dbReference type="Proteomes" id="UP000789702"/>
    </source>
</evidence>
<reference evidence="1" key="1">
    <citation type="submission" date="2021-06" db="EMBL/GenBank/DDBJ databases">
        <authorList>
            <person name="Kallberg Y."/>
            <person name="Tangrot J."/>
            <person name="Rosling A."/>
        </authorList>
    </citation>
    <scope>NUCLEOTIDE SEQUENCE</scope>
    <source>
        <strain evidence="1">IL203A</strain>
    </source>
</reference>
<sequence>MPMFRSPLTGRWALFFPPIFHFLAYCGLGIFAAMIQLNLATTWSRSSLDSLY</sequence>
<gene>
    <name evidence="1" type="ORF">DHETER_LOCUS9401</name>
</gene>